<evidence type="ECO:0000256" key="16">
    <source>
        <dbReference type="PIRSR" id="PIRSR001024-4"/>
    </source>
</evidence>
<evidence type="ECO:0000256" key="10">
    <source>
        <dbReference type="ARBA" id="ARBA00023180"/>
    </source>
</evidence>
<feature type="binding site" evidence="17">
    <location>
        <position position="269"/>
    </location>
    <ligand>
        <name>substrate</name>
    </ligand>
</feature>
<feature type="binding site" evidence="17">
    <location>
        <position position="335"/>
    </location>
    <ligand>
        <name>substrate</name>
    </ligand>
</feature>
<keyword evidence="7 19" id="KW-0378">Hydrolase</keyword>
<dbReference type="SUPFAM" id="SSF51011">
    <property type="entry name" value="Glycosyl hydrolase domain"/>
    <property type="match status" value="1"/>
</dbReference>
<dbReference type="CDD" id="cd11319">
    <property type="entry name" value="AmyAc_euk_AmyA"/>
    <property type="match status" value="1"/>
</dbReference>
<evidence type="ECO:0000256" key="3">
    <source>
        <dbReference type="ARBA" id="ARBA00008061"/>
    </source>
</evidence>
<evidence type="ECO:0000256" key="13">
    <source>
        <dbReference type="PIRSR" id="PIRSR001024-1"/>
    </source>
</evidence>
<evidence type="ECO:0000256" key="7">
    <source>
        <dbReference type="ARBA" id="ARBA00022801"/>
    </source>
</evidence>
<evidence type="ECO:0000256" key="9">
    <source>
        <dbReference type="ARBA" id="ARBA00023157"/>
    </source>
</evidence>
<evidence type="ECO:0000256" key="5">
    <source>
        <dbReference type="ARBA" id="ARBA00022723"/>
    </source>
</evidence>
<dbReference type="Pfam" id="PF09260">
    <property type="entry name" value="A_amylase_dom_C"/>
    <property type="match status" value="1"/>
</dbReference>
<dbReference type="OMA" id="IKNAMTW"/>
<feature type="binding site" evidence="15">
    <location>
        <position position="241"/>
    </location>
    <ligand>
        <name>Ca(2+)</name>
        <dbReference type="ChEBI" id="CHEBI:29108"/>
        <label>2</label>
    </ligand>
</feature>
<dbReference type="GeneID" id="28894144"/>
<dbReference type="PANTHER" id="PTHR10357:SF215">
    <property type="entry name" value="ALPHA-AMYLASE 1"/>
    <property type="match status" value="1"/>
</dbReference>
<keyword evidence="20" id="KW-1185">Reference proteome</keyword>
<proteinExistence type="inferred from homology"/>
<dbReference type="SUPFAM" id="SSF51445">
    <property type="entry name" value="(Trans)glycosidases"/>
    <property type="match status" value="1"/>
</dbReference>
<dbReference type="PIRSF" id="PIRSF001024">
    <property type="entry name" value="Alph-amyl_fung"/>
    <property type="match status" value="1"/>
</dbReference>
<evidence type="ECO:0000256" key="6">
    <source>
        <dbReference type="ARBA" id="ARBA00022729"/>
    </source>
</evidence>
<keyword evidence="8 15" id="KW-0106">Calcium</keyword>
<dbReference type="STRING" id="1328760.A0A165JMH7"/>
<feature type="active site" description="Proton donor" evidence="13">
    <location>
        <position position="265"/>
    </location>
</feature>
<comment type="cofactor">
    <cofactor evidence="2">
        <name>Ca(2+)</name>
        <dbReference type="ChEBI" id="CHEBI:29108"/>
    </cofactor>
</comment>
<dbReference type="Gene3D" id="3.20.20.80">
    <property type="entry name" value="Glycosidases"/>
    <property type="match status" value="1"/>
</dbReference>
<evidence type="ECO:0000256" key="11">
    <source>
        <dbReference type="ARBA" id="ARBA00023277"/>
    </source>
</evidence>
<evidence type="ECO:0000256" key="1">
    <source>
        <dbReference type="ARBA" id="ARBA00000548"/>
    </source>
</evidence>
<feature type="domain" description="Glycosyl hydrolase family 13 catalytic" evidence="18">
    <location>
        <begin position="48"/>
        <end position="408"/>
    </location>
</feature>
<dbReference type="GO" id="GO:0016052">
    <property type="term" value="P:carbohydrate catabolic process"/>
    <property type="evidence" value="ECO:0007669"/>
    <property type="project" value="InterPro"/>
</dbReference>
<keyword evidence="5 15" id="KW-0479">Metal-binding</keyword>
<dbReference type="InterPro" id="IPR006047">
    <property type="entry name" value="GH13_cat_dom"/>
</dbReference>
<organism evidence="19 20">
    <name type="scientific">Xylona heveae (strain CBS 132557 / TC161)</name>
    <dbReference type="NCBI Taxonomy" id="1328760"/>
    <lineage>
        <taxon>Eukaryota</taxon>
        <taxon>Fungi</taxon>
        <taxon>Dikarya</taxon>
        <taxon>Ascomycota</taxon>
        <taxon>Pezizomycotina</taxon>
        <taxon>Xylonomycetes</taxon>
        <taxon>Xylonales</taxon>
        <taxon>Xylonaceae</taxon>
        <taxon>Xylona</taxon>
    </lineage>
</organism>
<evidence type="ECO:0000256" key="14">
    <source>
        <dbReference type="PIRSR" id="PIRSR001024-2"/>
    </source>
</evidence>
<keyword evidence="12" id="KW-0326">Glycosidase</keyword>
<evidence type="ECO:0000256" key="17">
    <source>
        <dbReference type="PIRSR" id="PIRSR001024-5"/>
    </source>
</evidence>
<feature type="binding site" evidence="15">
    <location>
        <position position="197"/>
    </location>
    <ligand>
        <name>Ca(2+)</name>
        <dbReference type="ChEBI" id="CHEBI:29108"/>
        <label>1</label>
    </ligand>
</feature>
<feature type="binding site" evidence="17">
    <location>
        <position position="239"/>
    </location>
    <ligand>
        <name>substrate</name>
    </ligand>
</feature>
<feature type="binding site" evidence="17">
    <location>
        <position position="118"/>
    </location>
    <ligand>
        <name>substrate</name>
    </ligand>
</feature>
<evidence type="ECO:0000313" key="19">
    <source>
        <dbReference type="EMBL" id="KZF26425.1"/>
    </source>
</evidence>
<dbReference type="GO" id="GO:0004556">
    <property type="term" value="F:alpha-amylase activity"/>
    <property type="evidence" value="ECO:0007669"/>
    <property type="project" value="UniProtKB-EC"/>
</dbReference>
<feature type="binding site" evidence="15">
    <location>
        <position position="245"/>
    </location>
    <ligand>
        <name>Ca(2+)</name>
        <dbReference type="ChEBI" id="CHEBI:29108"/>
        <label>1</label>
    </ligand>
</feature>
<dbReference type="InterPro" id="IPR013780">
    <property type="entry name" value="Glyco_hydro_b"/>
</dbReference>
<dbReference type="AlphaFoldDB" id="A0A165JMH7"/>
<evidence type="ECO:0000259" key="18">
    <source>
        <dbReference type="SMART" id="SM00642"/>
    </source>
</evidence>
<protein>
    <recommendedName>
        <fullName evidence="4">alpha-amylase</fullName>
        <ecNumber evidence="4">3.2.1.1</ecNumber>
    </recommendedName>
</protein>
<feature type="site" description="Transition state stabilizer" evidence="14">
    <location>
        <position position="335"/>
    </location>
</feature>
<feature type="binding site" evidence="17">
    <location>
        <position position="383"/>
    </location>
    <ligand>
        <name>substrate</name>
    </ligand>
</feature>
<keyword evidence="6" id="KW-0732">Signal</keyword>
<feature type="binding site" evidence="15">
    <location>
        <position position="210"/>
    </location>
    <ligand>
        <name>Ca(2+)</name>
        <dbReference type="ChEBI" id="CHEBI:29108"/>
        <label>1</label>
    </ligand>
</feature>
<dbReference type="OrthoDB" id="204980at2759"/>
<dbReference type="EC" id="3.2.1.1" evidence="4"/>
<dbReference type="InParanoid" id="A0A165JMH7"/>
<feature type="binding site" evidence="15">
    <location>
        <position position="265"/>
    </location>
    <ligand>
        <name>Ca(2+)</name>
        <dbReference type="ChEBI" id="CHEBI:29108"/>
        <label>2</label>
    </ligand>
</feature>
<gene>
    <name evidence="19" type="ORF">L228DRAFT_12252</name>
</gene>
<dbReference type="Pfam" id="PF00128">
    <property type="entry name" value="Alpha-amylase"/>
    <property type="match status" value="1"/>
</dbReference>
<dbReference type="InterPro" id="IPR017853">
    <property type="entry name" value="GH"/>
</dbReference>
<feature type="binding site" evidence="15">
    <location>
        <position position="156"/>
    </location>
    <ligand>
        <name>Ca(2+)</name>
        <dbReference type="ChEBI" id="CHEBI:29108"/>
        <label>1</label>
    </ligand>
</feature>
<sequence>MRPTTSTKPSTAFISSRPLLTFVCVLVTLVPRIYAANAADWRTRSIYQIITDRFARSDGSTSAPCNTTAAQYCGGSFQGIIGQLDYIQGMGFDAIWISPIVENIGGDGLAGQSYHGFWSKDINAINSNFGTSDDLKELSQKLHSRGMYLMVDIVTNNMAYRGPGQKTDYSQFTPFNDEQYFHKFCYVSNYSNDTNAEVCWLGGDDLSLPDLNTESDVVQKIFNQWGQDLISNYSIDGFRADAAKHVQRSFWTNFVPAVDTYIVGEVYDGDAYRICDYMASDALPAVLNYGTYWTMVYSLAYTDGQNLVNMAEQYNNVSQTCLDATLLGTFMENQDVTRFANIAQKDAARARNVISMTMLTDGIPIIYYGAEQGFAGSGDPQNREAMWVSKYDTSAPLYQTIKTLNVVRQAFKNVTVGSNWSPYWVWKSKCIYSDTNVAAFRKGYDVSVVTVVQNLGSNGKNLGPFTFSDTNFSEGDELLEVHSCTNQPAGQYGNINVTLSKGEPQVCFRSFSGLVSLSLSLFPLFEPDLGG</sequence>
<keyword evidence="9 16" id="KW-1015">Disulfide bond</keyword>
<dbReference type="RefSeq" id="XP_018191980.1">
    <property type="nucleotide sequence ID" value="XM_018329007.1"/>
</dbReference>
<dbReference type="PANTHER" id="PTHR10357">
    <property type="entry name" value="ALPHA-AMYLASE FAMILY MEMBER"/>
    <property type="match status" value="1"/>
</dbReference>
<reference evidence="19 20" key="1">
    <citation type="journal article" date="2016" name="Fungal Biol.">
        <title>The genome of Xylona heveae provides a window into fungal endophytism.</title>
        <authorList>
            <person name="Gazis R."/>
            <person name="Kuo A."/>
            <person name="Riley R."/>
            <person name="LaButti K."/>
            <person name="Lipzen A."/>
            <person name="Lin J."/>
            <person name="Amirebrahimi M."/>
            <person name="Hesse C.N."/>
            <person name="Spatafora J.W."/>
            <person name="Henrissat B."/>
            <person name="Hainaut M."/>
            <person name="Grigoriev I.V."/>
            <person name="Hibbett D.S."/>
        </authorList>
    </citation>
    <scope>NUCLEOTIDE SEQUENCE [LARGE SCALE GENOMIC DNA]</scope>
    <source>
        <strain evidence="19 20">TC161</strain>
    </source>
</reference>
<feature type="disulfide bond" evidence="16">
    <location>
        <begin position="65"/>
        <end position="73"/>
    </location>
</feature>
<dbReference type="Gene3D" id="2.60.40.1180">
    <property type="entry name" value="Golgi alpha-mannosidase II"/>
    <property type="match status" value="1"/>
</dbReference>
<dbReference type="GO" id="GO:0005509">
    <property type="term" value="F:calcium ion binding"/>
    <property type="evidence" value="ECO:0007669"/>
    <property type="project" value="InterPro"/>
</dbReference>
<name>A0A165JMH7_XYLHT</name>
<dbReference type="Proteomes" id="UP000076632">
    <property type="component" value="Unassembled WGS sequence"/>
</dbReference>
<feature type="disulfide bond" evidence="16">
    <location>
        <begin position="275"/>
        <end position="321"/>
    </location>
</feature>
<evidence type="ECO:0000256" key="2">
    <source>
        <dbReference type="ARBA" id="ARBA00001913"/>
    </source>
</evidence>
<keyword evidence="10" id="KW-0325">Glycoprotein</keyword>
<dbReference type="EMBL" id="KV407454">
    <property type="protein sequence ID" value="KZF26425.1"/>
    <property type="molecule type" value="Genomic_DNA"/>
</dbReference>
<evidence type="ECO:0000313" key="20">
    <source>
        <dbReference type="Proteomes" id="UP000076632"/>
    </source>
</evidence>
<evidence type="ECO:0000256" key="15">
    <source>
        <dbReference type="PIRSR" id="PIRSR001024-3"/>
    </source>
</evidence>
<accession>A0A165JMH7</accession>
<feature type="disulfide bond" evidence="16">
    <location>
        <begin position="185"/>
        <end position="199"/>
    </location>
</feature>
<keyword evidence="11" id="KW-0119">Carbohydrate metabolism</keyword>
<evidence type="ECO:0000256" key="8">
    <source>
        <dbReference type="ARBA" id="ARBA00022837"/>
    </source>
</evidence>
<dbReference type="InterPro" id="IPR015340">
    <property type="entry name" value="A_amylase_C_dom"/>
</dbReference>
<dbReference type="InterPro" id="IPR013777">
    <property type="entry name" value="A-amylase-like"/>
</dbReference>
<evidence type="ECO:0000256" key="4">
    <source>
        <dbReference type="ARBA" id="ARBA00012595"/>
    </source>
</evidence>
<feature type="active site" description="Nucleophile" evidence="13">
    <location>
        <position position="241"/>
    </location>
</feature>
<dbReference type="SMART" id="SM00642">
    <property type="entry name" value="Aamy"/>
    <property type="match status" value="1"/>
</dbReference>
<comment type="similarity">
    <text evidence="3">Belongs to the glycosyl hydrolase 13 family.</text>
</comment>
<comment type="catalytic activity">
    <reaction evidence="1">
        <text>Endohydrolysis of (1-&gt;4)-alpha-D-glucosidic linkages in polysaccharides containing three or more (1-&gt;4)-alpha-linked D-glucose units.</text>
        <dbReference type="EC" id="3.2.1.1"/>
    </reaction>
</comment>
<dbReference type="FunFam" id="3.20.20.80:FF:000120">
    <property type="entry name" value="Alpha-amylase A"/>
    <property type="match status" value="1"/>
</dbReference>
<evidence type="ECO:0000256" key="12">
    <source>
        <dbReference type="ARBA" id="ARBA00023295"/>
    </source>
</evidence>